<dbReference type="InterPro" id="IPR051270">
    <property type="entry name" value="Tyrosine-tRNA_ligase_regulator"/>
</dbReference>
<dbReference type="CDD" id="cd02799">
    <property type="entry name" value="tRNA_bind_EMAP-II_like"/>
    <property type="match status" value="1"/>
</dbReference>
<evidence type="ECO:0000256" key="4">
    <source>
        <dbReference type="SAM" id="MobiDB-lite"/>
    </source>
</evidence>
<dbReference type="OrthoDB" id="19141at2759"/>
<keyword evidence="2 3" id="KW-0694">RNA-binding</keyword>
<dbReference type="Gene3D" id="2.40.50.140">
    <property type="entry name" value="Nucleic acid-binding proteins"/>
    <property type="match status" value="1"/>
</dbReference>
<dbReference type="SUPFAM" id="SSF50249">
    <property type="entry name" value="Nucleic acid-binding proteins"/>
    <property type="match status" value="1"/>
</dbReference>
<dbReference type="PROSITE" id="PS50886">
    <property type="entry name" value="TRBD"/>
    <property type="match status" value="1"/>
</dbReference>
<dbReference type="GO" id="GO:0017102">
    <property type="term" value="C:methionyl glutamyl tRNA synthetase complex"/>
    <property type="evidence" value="ECO:0007669"/>
    <property type="project" value="TreeGrafter"/>
</dbReference>
<organism evidence="7">
    <name type="scientific">Psilocybe cubensis</name>
    <name type="common">Psychedelic mushroom</name>
    <name type="synonym">Stropharia cubensis</name>
    <dbReference type="NCBI Taxonomy" id="181762"/>
    <lineage>
        <taxon>Eukaryota</taxon>
        <taxon>Fungi</taxon>
        <taxon>Dikarya</taxon>
        <taxon>Basidiomycota</taxon>
        <taxon>Agaricomycotina</taxon>
        <taxon>Agaricomycetes</taxon>
        <taxon>Agaricomycetidae</taxon>
        <taxon>Agaricales</taxon>
        <taxon>Agaricineae</taxon>
        <taxon>Strophariaceae</taxon>
        <taxon>Psilocybe</taxon>
    </lineage>
</organism>
<dbReference type="PANTHER" id="PTHR11586">
    <property type="entry name" value="TRNA-AMINOACYLATION COFACTOR ARC1 FAMILY MEMBER"/>
    <property type="match status" value="1"/>
</dbReference>
<dbReference type="AlphaFoldDB" id="A0A8H7XTR2"/>
<dbReference type="Pfam" id="PF01588">
    <property type="entry name" value="tRNA_bind"/>
    <property type="match status" value="1"/>
</dbReference>
<dbReference type="InterPro" id="IPR010987">
    <property type="entry name" value="Glutathione-S-Trfase_C-like"/>
</dbReference>
<evidence type="ECO:0000313" key="7">
    <source>
        <dbReference type="EMBL" id="KAG5165374.1"/>
    </source>
</evidence>
<dbReference type="GO" id="GO:0000049">
    <property type="term" value="F:tRNA binding"/>
    <property type="evidence" value="ECO:0007669"/>
    <property type="project" value="UniProtKB-UniRule"/>
</dbReference>
<dbReference type="InterPro" id="IPR002547">
    <property type="entry name" value="tRNA-bd_dom"/>
</dbReference>
<dbReference type="CDD" id="cd10289">
    <property type="entry name" value="GST_C_AaRS_like"/>
    <property type="match status" value="1"/>
</dbReference>
<evidence type="ECO:0008006" key="8">
    <source>
        <dbReference type="Google" id="ProtNLM"/>
    </source>
</evidence>
<dbReference type="InterPro" id="IPR036282">
    <property type="entry name" value="Glutathione-S-Trfase_C_sf"/>
</dbReference>
<dbReference type="PANTHER" id="PTHR11586:SF33">
    <property type="entry name" value="AMINOACYL TRNA SYNTHASE COMPLEX-INTERACTING MULTIFUNCTIONAL PROTEIN 1"/>
    <property type="match status" value="1"/>
</dbReference>
<gene>
    <name evidence="7" type="ORF">JR316_010070</name>
</gene>
<accession>A0A8H7XTR2</accession>
<proteinExistence type="predicted"/>
<protein>
    <recommendedName>
        <fullName evidence="8">Nucleic acid-binding protein</fullName>
    </recommendedName>
</protein>
<sequence>MSIQSAISKLRSPVRDLVNAVTREGQELGGQNEADEKEVVGWIEKTSQGTLVNENNLKDLDALLVPKTYIATNYLTAADIALYGELHPFVAKLQPSEYYAVPSLTRYFDHIQSGAAVRASAASLNDAFKKISFDLDNAPQLERKAEPSKKKDKAPKPPVDSTSHKVSTPNAEESSTSTSTPSVEKQKEKKEKKKGAVSEAGGSKEGKKGGVAKTQPAEDAEPSPSMIDLRVGHIVDVVKHPDADGLYVEQIDLGEETGPRTVVSGLVNYIPIEQMRDKYLVAVCNLKPANMRGVKSFAMVLCATSKDGKDAGIELIQPPVGSKPGDRVYFEGSEYENATPLSQLNPKKKIFETVQPGFITLDTKEAAWVNPTTKSVHKIRTAKGVCVAPTLIGASLS</sequence>
<dbReference type="PROSITE" id="PS50405">
    <property type="entry name" value="GST_CTER"/>
    <property type="match status" value="1"/>
</dbReference>
<feature type="compositionally biased region" description="Low complexity" evidence="4">
    <location>
        <begin position="167"/>
        <end position="183"/>
    </location>
</feature>
<dbReference type="InterPro" id="IPR012340">
    <property type="entry name" value="NA-bd_OB-fold"/>
</dbReference>
<reference evidence="7" key="1">
    <citation type="submission" date="2021-02" db="EMBL/GenBank/DDBJ databases">
        <title>Psilocybe cubensis genome.</title>
        <authorList>
            <person name="Mckernan K.J."/>
            <person name="Crawford S."/>
            <person name="Trippe A."/>
            <person name="Kane L.T."/>
            <person name="Mclaughlin S."/>
        </authorList>
    </citation>
    <scope>NUCLEOTIDE SEQUENCE [LARGE SCALE GENOMIC DNA]</scope>
    <source>
        <strain evidence="7">MGC-MH-2018</strain>
    </source>
</reference>
<comment type="caution">
    <text evidence="7">The sequence shown here is derived from an EMBL/GenBank/DDBJ whole genome shotgun (WGS) entry which is preliminary data.</text>
</comment>
<dbReference type="EMBL" id="JAFIQS010000010">
    <property type="protein sequence ID" value="KAG5165374.1"/>
    <property type="molecule type" value="Genomic_DNA"/>
</dbReference>
<evidence type="ECO:0000256" key="1">
    <source>
        <dbReference type="ARBA" id="ARBA00022555"/>
    </source>
</evidence>
<feature type="region of interest" description="Disordered" evidence="4">
    <location>
        <begin position="139"/>
        <end position="226"/>
    </location>
</feature>
<evidence type="ECO:0000256" key="3">
    <source>
        <dbReference type="PROSITE-ProRule" id="PRU00209"/>
    </source>
</evidence>
<evidence type="ECO:0000256" key="2">
    <source>
        <dbReference type="ARBA" id="ARBA00022884"/>
    </source>
</evidence>
<evidence type="ECO:0000259" key="6">
    <source>
        <dbReference type="PROSITE" id="PS50886"/>
    </source>
</evidence>
<keyword evidence="1 3" id="KW-0820">tRNA-binding</keyword>
<feature type="domain" description="TRNA-binding" evidence="6">
    <location>
        <begin position="223"/>
        <end position="329"/>
    </location>
</feature>
<evidence type="ECO:0000259" key="5">
    <source>
        <dbReference type="PROSITE" id="PS50405"/>
    </source>
</evidence>
<name>A0A8H7XTR2_PSICU</name>
<dbReference type="Gene3D" id="1.20.1050.10">
    <property type="match status" value="1"/>
</dbReference>
<dbReference type="SUPFAM" id="SSF47616">
    <property type="entry name" value="GST C-terminal domain-like"/>
    <property type="match status" value="1"/>
</dbReference>
<feature type="domain" description="GST C-terminal" evidence="5">
    <location>
        <begin position="1"/>
        <end position="133"/>
    </location>
</feature>